<dbReference type="InterPro" id="IPR011009">
    <property type="entry name" value="Kinase-like_dom_sf"/>
</dbReference>
<dbReference type="SMART" id="SM00220">
    <property type="entry name" value="S_TKc"/>
    <property type="match status" value="1"/>
</dbReference>
<dbReference type="Proteomes" id="UP000648914">
    <property type="component" value="Unassembled WGS sequence"/>
</dbReference>
<dbReference type="EC" id="2.7.11.1" evidence="1"/>
<keyword evidence="10" id="KW-1185">Reference proteome</keyword>
<dbReference type="RefSeq" id="WP_198721179.1">
    <property type="nucleotide sequence ID" value="NZ_JAEIKU010000160.1"/>
</dbReference>
<name>A0ABS0UKU4_9PSED</name>
<dbReference type="InterPro" id="IPR050339">
    <property type="entry name" value="CC_SR_Kinase"/>
</dbReference>
<dbReference type="PROSITE" id="PS00107">
    <property type="entry name" value="PROTEIN_KINASE_ATP"/>
    <property type="match status" value="1"/>
</dbReference>
<evidence type="ECO:0000313" key="10">
    <source>
        <dbReference type="Proteomes" id="UP000648914"/>
    </source>
</evidence>
<dbReference type="Gene3D" id="1.10.510.10">
    <property type="entry name" value="Transferase(Phosphotransferase) domain 1"/>
    <property type="match status" value="1"/>
</dbReference>
<gene>
    <name evidence="9" type="ORF">YA0852_19080</name>
</gene>
<evidence type="ECO:0000256" key="4">
    <source>
        <dbReference type="ARBA" id="ARBA00022741"/>
    </source>
</evidence>
<evidence type="ECO:0000256" key="6">
    <source>
        <dbReference type="ARBA" id="ARBA00022840"/>
    </source>
</evidence>
<dbReference type="GO" id="GO:0016301">
    <property type="term" value="F:kinase activity"/>
    <property type="evidence" value="ECO:0007669"/>
    <property type="project" value="UniProtKB-KW"/>
</dbReference>
<sequence>MDGFHGNYQYKIIERIGKGGFGYVEKIELFNIAGHRCGNYARKCLRGDFGDDLDEYRRRFEREVTYQANCIHTNVANIYLCDLISPHPWFIMDLADSDLQKDINSKTLSMEQKIAAINMVLQGVALIHEQNYLHRDIKPNNVLRFGGVYKVSDFGLVKNLDTAAESEVLTKITTWMGNQQYWAPEVVAAAKYSVGSDIYSLGILMEDMGFPDTSSIQKVIKKSTERRPLDRYASVKDLQEDFIAAAKDLT</sequence>
<dbReference type="PANTHER" id="PTHR11042">
    <property type="entry name" value="EUKARYOTIC TRANSLATION INITIATION FACTOR 2-ALPHA KINASE EIF2-ALPHA KINASE -RELATED"/>
    <property type="match status" value="1"/>
</dbReference>
<keyword evidence="5 9" id="KW-0418">Kinase</keyword>
<accession>A0ABS0UKU4</accession>
<keyword evidence="3" id="KW-0808">Transferase</keyword>
<keyword evidence="6 7" id="KW-0067">ATP-binding</keyword>
<evidence type="ECO:0000256" key="3">
    <source>
        <dbReference type="ARBA" id="ARBA00022679"/>
    </source>
</evidence>
<feature type="domain" description="Protein kinase" evidence="8">
    <location>
        <begin position="10"/>
        <end position="250"/>
    </location>
</feature>
<dbReference type="EMBL" id="JAEILG010000044">
    <property type="protein sequence ID" value="MBI6566197.1"/>
    <property type="molecule type" value="Genomic_DNA"/>
</dbReference>
<dbReference type="SUPFAM" id="SSF56112">
    <property type="entry name" value="Protein kinase-like (PK-like)"/>
    <property type="match status" value="1"/>
</dbReference>
<evidence type="ECO:0000256" key="2">
    <source>
        <dbReference type="ARBA" id="ARBA00022527"/>
    </source>
</evidence>
<dbReference type="PROSITE" id="PS50011">
    <property type="entry name" value="PROTEIN_KINASE_DOM"/>
    <property type="match status" value="1"/>
</dbReference>
<feature type="binding site" evidence="7">
    <location>
        <position position="43"/>
    </location>
    <ligand>
        <name>ATP</name>
        <dbReference type="ChEBI" id="CHEBI:30616"/>
    </ligand>
</feature>
<evidence type="ECO:0000256" key="7">
    <source>
        <dbReference type="PROSITE-ProRule" id="PRU10141"/>
    </source>
</evidence>
<dbReference type="PANTHER" id="PTHR11042:SF160">
    <property type="entry name" value="EUKARYOTIC TRANSLATION INITIATION FACTOR 2-ALPHA KINASE 1"/>
    <property type="match status" value="1"/>
</dbReference>
<evidence type="ECO:0000256" key="5">
    <source>
        <dbReference type="ARBA" id="ARBA00022777"/>
    </source>
</evidence>
<evidence type="ECO:0000313" key="9">
    <source>
        <dbReference type="EMBL" id="MBI6566197.1"/>
    </source>
</evidence>
<keyword evidence="2" id="KW-0723">Serine/threonine-protein kinase</keyword>
<dbReference type="InterPro" id="IPR017441">
    <property type="entry name" value="Protein_kinase_ATP_BS"/>
</dbReference>
<proteinExistence type="predicted"/>
<dbReference type="InterPro" id="IPR000719">
    <property type="entry name" value="Prot_kinase_dom"/>
</dbReference>
<evidence type="ECO:0000259" key="8">
    <source>
        <dbReference type="PROSITE" id="PS50011"/>
    </source>
</evidence>
<evidence type="ECO:0000256" key="1">
    <source>
        <dbReference type="ARBA" id="ARBA00012513"/>
    </source>
</evidence>
<reference evidence="9 10" key="1">
    <citation type="submission" date="2020-12" db="EMBL/GenBank/DDBJ databases">
        <title>Comparative genomic insights into the epidemiology and virulence of plant pathogenic Pseudomonads from Turkey.</title>
        <authorList>
            <person name="Dillon M."/>
            <person name="Ruiz-Bedoya T."/>
            <person name="Bendalovic-Torma C."/>
            <person name="Guttman K.M."/>
            <person name="Kwak H."/>
            <person name="Middleton M.A."/>
            <person name="Wang P.W."/>
            <person name="Horuz S."/>
            <person name="Aysan Y."/>
            <person name="Guttman D.S."/>
        </authorList>
    </citation>
    <scope>NUCLEOTIDE SEQUENCE [LARGE SCALE GENOMIC DNA]</scope>
    <source>
        <strain evidence="9 10">S5_IA_2b</strain>
    </source>
</reference>
<protein>
    <recommendedName>
        <fullName evidence="1">non-specific serine/threonine protein kinase</fullName>
        <ecNumber evidence="1">2.7.11.1</ecNumber>
    </recommendedName>
</protein>
<organism evidence="9 10">
    <name type="scientific">Pseudomonas synxantha</name>
    <dbReference type="NCBI Taxonomy" id="47883"/>
    <lineage>
        <taxon>Bacteria</taxon>
        <taxon>Pseudomonadati</taxon>
        <taxon>Pseudomonadota</taxon>
        <taxon>Gammaproteobacteria</taxon>
        <taxon>Pseudomonadales</taxon>
        <taxon>Pseudomonadaceae</taxon>
        <taxon>Pseudomonas</taxon>
    </lineage>
</organism>
<comment type="caution">
    <text evidence="9">The sequence shown here is derived from an EMBL/GenBank/DDBJ whole genome shotgun (WGS) entry which is preliminary data.</text>
</comment>
<keyword evidence="4 7" id="KW-0547">Nucleotide-binding</keyword>
<dbReference type="Pfam" id="PF00069">
    <property type="entry name" value="Pkinase"/>
    <property type="match status" value="1"/>
</dbReference>